<keyword evidence="3" id="KW-1185">Reference proteome</keyword>
<reference evidence="2" key="1">
    <citation type="submission" date="2023-03" db="EMBL/GenBank/DDBJ databases">
        <title>Massive genome expansion in bonnet fungi (Mycena s.s.) driven by repeated elements and novel gene families across ecological guilds.</title>
        <authorList>
            <consortium name="Lawrence Berkeley National Laboratory"/>
            <person name="Harder C.B."/>
            <person name="Miyauchi S."/>
            <person name="Viragh M."/>
            <person name="Kuo A."/>
            <person name="Thoen E."/>
            <person name="Andreopoulos B."/>
            <person name="Lu D."/>
            <person name="Skrede I."/>
            <person name="Drula E."/>
            <person name="Henrissat B."/>
            <person name="Morin E."/>
            <person name="Kohler A."/>
            <person name="Barry K."/>
            <person name="LaButti K."/>
            <person name="Morin E."/>
            <person name="Salamov A."/>
            <person name="Lipzen A."/>
            <person name="Mereny Z."/>
            <person name="Hegedus B."/>
            <person name="Baldrian P."/>
            <person name="Stursova M."/>
            <person name="Weitz H."/>
            <person name="Taylor A."/>
            <person name="Grigoriev I.V."/>
            <person name="Nagy L.G."/>
            <person name="Martin F."/>
            <person name="Kauserud H."/>
        </authorList>
    </citation>
    <scope>NUCLEOTIDE SEQUENCE</scope>
    <source>
        <strain evidence="2">9144</strain>
    </source>
</reference>
<dbReference type="PROSITE" id="PS50181">
    <property type="entry name" value="FBOX"/>
    <property type="match status" value="1"/>
</dbReference>
<dbReference type="EMBL" id="JARJCW010000047">
    <property type="protein sequence ID" value="KAJ7204354.1"/>
    <property type="molecule type" value="Genomic_DNA"/>
</dbReference>
<evidence type="ECO:0000313" key="3">
    <source>
        <dbReference type="Proteomes" id="UP001219525"/>
    </source>
</evidence>
<accession>A0AAD6V7F8</accession>
<dbReference type="Proteomes" id="UP001219525">
    <property type="component" value="Unassembled WGS sequence"/>
</dbReference>
<comment type="caution">
    <text evidence="2">The sequence shown here is derived from an EMBL/GenBank/DDBJ whole genome shotgun (WGS) entry which is preliminary data.</text>
</comment>
<evidence type="ECO:0000259" key="1">
    <source>
        <dbReference type="PROSITE" id="PS50181"/>
    </source>
</evidence>
<sequence>QIFGHLHPLDVLRLSRISKEFRALLMNRSSVTVWKASLNNVSGFPACPAGMNEPQWVSLAFDATCQVNTRPVILGRKVDWALFIRLCGRCAKTQYVTLIFRIIHIFFCPTRLTRVVSEPYMTVYFKQEFERIKALYHAVGGTEEREKLVRERKELVETLQEHTKLCEDWSEGISDARSAELAGMREERYNAIVNKLAALGWSSEIDSILPSDSLKFHRCVKLPTLLTERTWKTIEPSLVQYMEQMKAKRLAREHAALVLLRKTTAAKVLQTFKRSQLPWNDIMPGAHDFYEFPVIKAVLSQPSEVDVDEQSFESMLPDLPGMITTWREGLVQKLAKHIVPAGNQSDAEAKFKLATCVFRCTTCSEGPRLWDLMGLGGYDDDDGAPCRPLYWPRVLAHRCLTRVPEFPSILGLLGCTQDVAWRSHSLVLDKVTSEAVKRIVVACGMNPETTTVEEMDAADHRLACHDCAERETPPPMAPATVRAFSWRNAVVHDGENHYYSPAAWYRLNDADAATARAMEAATMASSNILSRILPAQFPELAWSCAHCLDWRLEKAPMTLAGMLLHLATRHDVFPPEATLNDDYYRTLAAPEVYGEVQFPAPTLKVPMPPAPAQKLPPRFSMCFHDSDTSDYDDYLDYW</sequence>
<proteinExistence type="predicted"/>
<dbReference type="InterPro" id="IPR001810">
    <property type="entry name" value="F-box_dom"/>
</dbReference>
<feature type="domain" description="F-box" evidence="1">
    <location>
        <begin position="1"/>
        <end position="37"/>
    </location>
</feature>
<protein>
    <recommendedName>
        <fullName evidence="1">F-box domain-containing protein</fullName>
    </recommendedName>
</protein>
<name>A0AAD6V7F8_9AGAR</name>
<dbReference type="AlphaFoldDB" id="A0AAD6V7F8"/>
<organism evidence="2 3">
    <name type="scientific">Mycena pura</name>
    <dbReference type="NCBI Taxonomy" id="153505"/>
    <lineage>
        <taxon>Eukaryota</taxon>
        <taxon>Fungi</taxon>
        <taxon>Dikarya</taxon>
        <taxon>Basidiomycota</taxon>
        <taxon>Agaricomycotina</taxon>
        <taxon>Agaricomycetes</taxon>
        <taxon>Agaricomycetidae</taxon>
        <taxon>Agaricales</taxon>
        <taxon>Marasmiineae</taxon>
        <taxon>Mycenaceae</taxon>
        <taxon>Mycena</taxon>
    </lineage>
</organism>
<feature type="non-terminal residue" evidence="2">
    <location>
        <position position="1"/>
    </location>
</feature>
<evidence type="ECO:0000313" key="2">
    <source>
        <dbReference type="EMBL" id="KAJ7204354.1"/>
    </source>
</evidence>
<gene>
    <name evidence="2" type="ORF">GGX14DRAFT_368972</name>
</gene>